<dbReference type="Proteomes" id="UP000654075">
    <property type="component" value="Unassembled WGS sequence"/>
</dbReference>
<gene>
    <name evidence="1" type="ORF">PGLA1383_LOCUS46646</name>
</gene>
<dbReference type="EMBL" id="CAJNNV010029829">
    <property type="protein sequence ID" value="CAE8630256.1"/>
    <property type="molecule type" value="Genomic_DNA"/>
</dbReference>
<evidence type="ECO:0000313" key="1">
    <source>
        <dbReference type="EMBL" id="CAE8630256.1"/>
    </source>
</evidence>
<reference evidence="1" key="1">
    <citation type="submission" date="2021-02" db="EMBL/GenBank/DDBJ databases">
        <authorList>
            <person name="Dougan E. K."/>
            <person name="Rhodes N."/>
            <person name="Thang M."/>
            <person name="Chan C."/>
        </authorList>
    </citation>
    <scope>NUCLEOTIDE SEQUENCE</scope>
</reference>
<protein>
    <submittedName>
        <fullName evidence="1">Uncharacterized protein</fullName>
    </submittedName>
</protein>
<proteinExistence type="predicted"/>
<sequence>MGYASYARYARCRSANLSSWARQMNWAMDGSRRGLAGASMARMVCSETLPSMSFAEQRMSGSAGGSVISEMSACELSSKCNSIASIIDGLSGPGAIQLSELLGRATRWVSYPTFEKGICQHRIA</sequence>
<name>A0A813GY97_POLGL</name>
<accession>A0A813GY97</accession>
<comment type="caution">
    <text evidence="1">The sequence shown here is derived from an EMBL/GenBank/DDBJ whole genome shotgun (WGS) entry which is preliminary data.</text>
</comment>
<keyword evidence="2" id="KW-1185">Reference proteome</keyword>
<evidence type="ECO:0000313" key="2">
    <source>
        <dbReference type="Proteomes" id="UP000654075"/>
    </source>
</evidence>
<organism evidence="1 2">
    <name type="scientific">Polarella glacialis</name>
    <name type="common">Dinoflagellate</name>
    <dbReference type="NCBI Taxonomy" id="89957"/>
    <lineage>
        <taxon>Eukaryota</taxon>
        <taxon>Sar</taxon>
        <taxon>Alveolata</taxon>
        <taxon>Dinophyceae</taxon>
        <taxon>Suessiales</taxon>
        <taxon>Suessiaceae</taxon>
        <taxon>Polarella</taxon>
    </lineage>
</organism>
<dbReference type="AlphaFoldDB" id="A0A813GY97"/>